<accession>D3B8R2</accession>
<dbReference type="AlphaFoldDB" id="D3B8R2"/>
<dbReference type="GeneID" id="31360342"/>
<organism evidence="1 2">
    <name type="scientific">Heterostelium pallidum (strain ATCC 26659 / Pp 5 / PN500)</name>
    <name type="common">Cellular slime mold</name>
    <name type="synonym">Polysphondylium pallidum</name>
    <dbReference type="NCBI Taxonomy" id="670386"/>
    <lineage>
        <taxon>Eukaryota</taxon>
        <taxon>Amoebozoa</taxon>
        <taxon>Evosea</taxon>
        <taxon>Eumycetozoa</taxon>
        <taxon>Dictyostelia</taxon>
        <taxon>Acytosteliales</taxon>
        <taxon>Acytosteliaceae</taxon>
        <taxon>Heterostelium</taxon>
    </lineage>
</organism>
<keyword evidence="2" id="KW-1185">Reference proteome</keyword>
<evidence type="ECO:0000313" key="1">
    <source>
        <dbReference type="EMBL" id="EFA82430.1"/>
    </source>
</evidence>
<comment type="caution">
    <text evidence="1">The sequence shown here is derived from an EMBL/GenBank/DDBJ whole genome shotgun (WGS) entry which is preliminary data.</text>
</comment>
<dbReference type="RefSeq" id="XP_020434547.1">
    <property type="nucleotide sequence ID" value="XM_020575752.1"/>
</dbReference>
<gene>
    <name evidence="1" type="ORF">PPL_04855</name>
</gene>
<protein>
    <submittedName>
        <fullName evidence="1">Uncharacterized protein</fullName>
    </submittedName>
</protein>
<name>D3B8R2_HETP5</name>
<sequence>MNTAKIQFFPSHSCLASAKLPIGPQTWIDVESIKSATFFSSLGSYNNDYNFKYSIESDQCEPFLRDFNHHIYWCASTSISF</sequence>
<reference evidence="1 2" key="1">
    <citation type="journal article" date="2011" name="Genome Res.">
        <title>Phylogeny-wide analysis of social amoeba genomes highlights ancient origins for complex intercellular communication.</title>
        <authorList>
            <person name="Heidel A.J."/>
            <person name="Lawal H.M."/>
            <person name="Felder M."/>
            <person name="Schilde C."/>
            <person name="Helps N.R."/>
            <person name="Tunggal B."/>
            <person name="Rivero F."/>
            <person name="John U."/>
            <person name="Schleicher M."/>
            <person name="Eichinger L."/>
            <person name="Platzer M."/>
            <person name="Noegel A.A."/>
            <person name="Schaap P."/>
            <person name="Gloeckner G."/>
        </authorList>
    </citation>
    <scope>NUCLEOTIDE SEQUENCE [LARGE SCALE GENOMIC DNA]</scope>
    <source>
        <strain evidence="2">ATCC 26659 / Pp 5 / PN500</strain>
    </source>
</reference>
<dbReference type="Proteomes" id="UP000001396">
    <property type="component" value="Unassembled WGS sequence"/>
</dbReference>
<proteinExistence type="predicted"/>
<dbReference type="EMBL" id="ADBJ01000020">
    <property type="protein sequence ID" value="EFA82430.1"/>
    <property type="molecule type" value="Genomic_DNA"/>
</dbReference>
<evidence type="ECO:0000313" key="2">
    <source>
        <dbReference type="Proteomes" id="UP000001396"/>
    </source>
</evidence>
<dbReference type="InParanoid" id="D3B8R2"/>